<reference evidence="4 6" key="2">
    <citation type="submission" date="2020-02" db="EMBL/GenBank/DDBJ databases">
        <title>The WGS of Modestobacter muralis DSM 100205.</title>
        <authorList>
            <person name="Jiang Z."/>
        </authorList>
    </citation>
    <scope>NUCLEOTIDE SEQUENCE [LARGE SCALE GENOMIC DNA]</scope>
    <source>
        <strain evidence="4 6">DSM 100205</strain>
    </source>
</reference>
<protein>
    <submittedName>
        <fullName evidence="4">DUF2567 domain-containing protein</fullName>
    </submittedName>
</protein>
<reference evidence="3 5" key="1">
    <citation type="submission" date="2020-01" db="EMBL/GenBank/DDBJ databases">
        <title>the WGS Modestobacter muralis CPCC 204518.</title>
        <authorList>
            <person name="Jiang Z."/>
        </authorList>
    </citation>
    <scope>NUCLEOTIDE SEQUENCE [LARGE SCALE GENOMIC DNA]</scope>
    <source>
        <strain evidence="3 5">DSM 100205</strain>
    </source>
</reference>
<feature type="region of interest" description="Disordered" evidence="1">
    <location>
        <begin position="238"/>
        <end position="259"/>
    </location>
</feature>
<dbReference type="EMBL" id="JAAGWH010000014">
    <property type="protein sequence ID" value="NEK93974.1"/>
    <property type="molecule type" value="Genomic_DNA"/>
</dbReference>
<proteinExistence type="predicted"/>
<feature type="transmembrane region" description="Helical" evidence="2">
    <location>
        <begin position="85"/>
        <end position="106"/>
    </location>
</feature>
<name>A0A6P0H4X8_9ACTN</name>
<evidence type="ECO:0000313" key="5">
    <source>
        <dbReference type="Proteomes" id="UP000468828"/>
    </source>
</evidence>
<comment type="caution">
    <text evidence="4">The sequence shown here is derived from an EMBL/GenBank/DDBJ whole genome shotgun (WGS) entry which is preliminary data.</text>
</comment>
<feature type="compositionally biased region" description="Pro residues" evidence="1">
    <location>
        <begin position="249"/>
        <end position="259"/>
    </location>
</feature>
<gene>
    <name evidence="4" type="ORF">G3R41_07270</name>
    <name evidence="3" type="ORF">GCU67_07270</name>
</gene>
<accession>A0A6P0H4X8</accession>
<organism evidence="4 6">
    <name type="scientific">Modestobacter muralis</name>
    <dbReference type="NCBI Taxonomy" id="1608614"/>
    <lineage>
        <taxon>Bacteria</taxon>
        <taxon>Bacillati</taxon>
        <taxon>Actinomycetota</taxon>
        <taxon>Actinomycetes</taxon>
        <taxon>Geodermatophilales</taxon>
        <taxon>Geodermatophilaceae</taxon>
        <taxon>Modestobacter</taxon>
    </lineage>
</organism>
<evidence type="ECO:0000313" key="6">
    <source>
        <dbReference type="Proteomes" id="UP000471152"/>
    </source>
</evidence>
<feature type="transmembrane region" description="Helical" evidence="2">
    <location>
        <begin position="163"/>
        <end position="186"/>
    </location>
</feature>
<feature type="transmembrane region" description="Helical" evidence="2">
    <location>
        <begin position="206"/>
        <end position="227"/>
    </location>
</feature>
<dbReference type="RefSeq" id="WP_163610429.1">
    <property type="nucleotide sequence ID" value="NZ_JAAGWB010000014.1"/>
</dbReference>
<keyword evidence="2" id="KW-0812">Transmembrane</keyword>
<keyword evidence="2" id="KW-1133">Transmembrane helix</keyword>
<sequence length="259" mass="26732">MTDPRSAGQLPPFPARPGPVEGPDAAPGTDTERFPASRPAYLPVPGATAQPAPGAEPGELLPPWAQARRAGAPGLQGRREDLRTGLLTVLVLALSGLPAGALWLWLAPRAEYRVTGTDVVPVSGLPNSELFVSDDSVFVLLLAAIGLLAGLVLWRLRSRRGALVLVALATGMLAAGIVAWQLGTALGTGPTEAELTEVGRTVTTGLGLRATAALAVGPFLAVLVYLVGATYSSRQDLGRPEPEDLLPRLPLPPVPPPAS</sequence>
<dbReference type="AlphaFoldDB" id="A0A6P0H4X8"/>
<dbReference type="Pfam" id="PF10821">
    <property type="entry name" value="DUF2567"/>
    <property type="match status" value="1"/>
</dbReference>
<dbReference type="Proteomes" id="UP000468828">
    <property type="component" value="Unassembled WGS sequence"/>
</dbReference>
<dbReference type="Proteomes" id="UP000471152">
    <property type="component" value="Unassembled WGS sequence"/>
</dbReference>
<evidence type="ECO:0000256" key="2">
    <source>
        <dbReference type="SAM" id="Phobius"/>
    </source>
</evidence>
<evidence type="ECO:0000313" key="3">
    <source>
        <dbReference type="EMBL" id="NEK93974.1"/>
    </source>
</evidence>
<evidence type="ECO:0000313" key="4">
    <source>
        <dbReference type="EMBL" id="NEN50741.1"/>
    </source>
</evidence>
<dbReference type="InterPro" id="IPR021213">
    <property type="entry name" value="DUF2567"/>
</dbReference>
<keyword evidence="5" id="KW-1185">Reference proteome</keyword>
<feature type="transmembrane region" description="Helical" evidence="2">
    <location>
        <begin position="137"/>
        <end position="156"/>
    </location>
</feature>
<keyword evidence="2" id="KW-0472">Membrane</keyword>
<dbReference type="EMBL" id="JAAGWB010000014">
    <property type="protein sequence ID" value="NEN50741.1"/>
    <property type="molecule type" value="Genomic_DNA"/>
</dbReference>
<feature type="region of interest" description="Disordered" evidence="1">
    <location>
        <begin position="1"/>
        <end position="59"/>
    </location>
</feature>
<evidence type="ECO:0000256" key="1">
    <source>
        <dbReference type="SAM" id="MobiDB-lite"/>
    </source>
</evidence>